<keyword evidence="3" id="KW-1185">Reference proteome</keyword>
<evidence type="ECO:0000313" key="2">
    <source>
        <dbReference type="EMBL" id="KAK7051909.1"/>
    </source>
</evidence>
<organism evidence="2 3">
    <name type="scientific">Favolaschia claudopus</name>
    <dbReference type="NCBI Taxonomy" id="2862362"/>
    <lineage>
        <taxon>Eukaryota</taxon>
        <taxon>Fungi</taxon>
        <taxon>Dikarya</taxon>
        <taxon>Basidiomycota</taxon>
        <taxon>Agaricomycotina</taxon>
        <taxon>Agaricomycetes</taxon>
        <taxon>Agaricomycetidae</taxon>
        <taxon>Agaricales</taxon>
        <taxon>Marasmiineae</taxon>
        <taxon>Mycenaceae</taxon>
        <taxon>Favolaschia</taxon>
    </lineage>
</organism>
<feature type="transmembrane region" description="Helical" evidence="1">
    <location>
        <begin position="107"/>
        <end position="125"/>
    </location>
</feature>
<comment type="caution">
    <text evidence="2">The sequence shown here is derived from an EMBL/GenBank/DDBJ whole genome shotgun (WGS) entry which is preliminary data.</text>
</comment>
<feature type="transmembrane region" description="Helical" evidence="1">
    <location>
        <begin position="68"/>
        <end position="87"/>
    </location>
</feature>
<sequence>MRAWVYTVGERGRFEGYVLCAVSQRGERGGQDSYGGMSLLCFLPAIRCLSPPPPTYSLRLRLGKRRRALTILSYIGPTSLFPPRFSFVVTTLPSFHYVPPPHSPLRSVQTVLIIRCIILAIILFFSNHLIDSRSSNCKPESWHINAFPYVSLACFSVLVPCSQFDWMIHPPIGARTATLIKCWYNDFSQ</sequence>
<evidence type="ECO:0000313" key="3">
    <source>
        <dbReference type="Proteomes" id="UP001362999"/>
    </source>
</evidence>
<keyword evidence="1" id="KW-1133">Transmembrane helix</keyword>
<evidence type="ECO:0000256" key="1">
    <source>
        <dbReference type="SAM" id="Phobius"/>
    </source>
</evidence>
<dbReference type="EMBL" id="JAWWNJ010000007">
    <property type="protein sequence ID" value="KAK7051909.1"/>
    <property type="molecule type" value="Genomic_DNA"/>
</dbReference>
<reference evidence="2 3" key="1">
    <citation type="journal article" date="2024" name="J Genomics">
        <title>Draft genome sequencing and assembly of Favolaschia claudopus CIRM-BRFM 2984 isolated from oak limbs.</title>
        <authorList>
            <person name="Navarro D."/>
            <person name="Drula E."/>
            <person name="Chaduli D."/>
            <person name="Cazenave R."/>
            <person name="Ahrendt S."/>
            <person name="Wang J."/>
            <person name="Lipzen A."/>
            <person name="Daum C."/>
            <person name="Barry K."/>
            <person name="Grigoriev I.V."/>
            <person name="Favel A."/>
            <person name="Rosso M.N."/>
            <person name="Martin F."/>
        </authorList>
    </citation>
    <scope>NUCLEOTIDE SEQUENCE [LARGE SCALE GENOMIC DNA]</scope>
    <source>
        <strain evidence="2 3">CIRM-BRFM 2984</strain>
    </source>
</reference>
<dbReference type="Proteomes" id="UP001362999">
    <property type="component" value="Unassembled WGS sequence"/>
</dbReference>
<protein>
    <submittedName>
        <fullName evidence="2">Uncharacterized protein</fullName>
    </submittedName>
</protein>
<keyword evidence="1" id="KW-0472">Membrane</keyword>
<accession>A0AAW0DKQ7</accession>
<proteinExistence type="predicted"/>
<keyword evidence="1" id="KW-0812">Transmembrane</keyword>
<gene>
    <name evidence="2" type="ORF">R3P38DRAFT_1631063</name>
</gene>
<name>A0AAW0DKQ7_9AGAR</name>
<dbReference type="AlphaFoldDB" id="A0AAW0DKQ7"/>